<gene>
    <name evidence="1" type="ORF">IC007_2395</name>
</gene>
<name>A0A510E715_9CREN</name>
<dbReference type="Proteomes" id="UP000325030">
    <property type="component" value="Chromosome"/>
</dbReference>
<evidence type="ECO:0000313" key="1">
    <source>
        <dbReference type="EMBL" id="BBG27840.1"/>
    </source>
</evidence>
<sequence>MKEIGFKKAKTPECLTKALLYFSVTKSVKATTYFLGMKVLER</sequence>
<protein>
    <submittedName>
        <fullName evidence="1">Uncharacterized protein</fullName>
    </submittedName>
</protein>
<reference evidence="2" key="1">
    <citation type="submission" date="2018-09" db="EMBL/GenBank/DDBJ databases">
        <title>Complete Genome Sequencing of Sulfolobus sp. JCM 16834.</title>
        <authorList>
            <person name="Kato S."/>
            <person name="Itoh T."/>
            <person name="Ohkuma M."/>
        </authorList>
    </citation>
    <scope>NUCLEOTIDE SEQUENCE [LARGE SCALE GENOMIC DNA]</scope>
    <source>
        <strain evidence="2">IC-007</strain>
    </source>
</reference>
<dbReference type="AlphaFoldDB" id="A0A510E715"/>
<evidence type="ECO:0000313" key="2">
    <source>
        <dbReference type="Proteomes" id="UP000325030"/>
    </source>
</evidence>
<proteinExistence type="predicted"/>
<organism evidence="1 2">
    <name type="scientific">Sulfuracidifex tepidarius</name>
    <dbReference type="NCBI Taxonomy" id="1294262"/>
    <lineage>
        <taxon>Archaea</taxon>
        <taxon>Thermoproteota</taxon>
        <taxon>Thermoprotei</taxon>
        <taxon>Sulfolobales</taxon>
        <taxon>Sulfolobaceae</taxon>
        <taxon>Sulfuracidifex</taxon>
    </lineage>
</organism>
<accession>A0A510E715</accession>
<dbReference type="EMBL" id="AP018930">
    <property type="protein sequence ID" value="BBG27840.1"/>
    <property type="molecule type" value="Genomic_DNA"/>
</dbReference>